<gene>
    <name evidence="7" type="ORF">LSINAPIS_LOCUS11898</name>
</gene>
<name>A0A5E4QTZ9_9NEOP</name>
<dbReference type="AlphaFoldDB" id="A0A5E4QTZ9"/>
<dbReference type="EMBL" id="FZQP02005388">
    <property type="protein sequence ID" value="VVD01487.1"/>
    <property type="molecule type" value="Genomic_DNA"/>
</dbReference>
<evidence type="ECO:0000256" key="2">
    <source>
        <dbReference type="ARBA" id="ARBA00022771"/>
    </source>
</evidence>
<evidence type="ECO:0000256" key="3">
    <source>
        <dbReference type="ARBA" id="ARBA00022833"/>
    </source>
</evidence>
<proteinExistence type="predicted"/>
<protein>
    <recommendedName>
        <fullName evidence="6">THAP-type domain-containing protein</fullName>
    </recommendedName>
</protein>
<keyword evidence="4 5" id="KW-0238">DNA-binding</keyword>
<dbReference type="SUPFAM" id="SSF57716">
    <property type="entry name" value="Glucocorticoid receptor-like (DNA-binding domain)"/>
    <property type="match status" value="1"/>
</dbReference>
<evidence type="ECO:0000256" key="4">
    <source>
        <dbReference type="ARBA" id="ARBA00023125"/>
    </source>
</evidence>
<keyword evidence="1" id="KW-0479">Metal-binding</keyword>
<organism evidence="7 8">
    <name type="scientific">Leptidea sinapis</name>
    <dbReference type="NCBI Taxonomy" id="189913"/>
    <lineage>
        <taxon>Eukaryota</taxon>
        <taxon>Metazoa</taxon>
        <taxon>Ecdysozoa</taxon>
        <taxon>Arthropoda</taxon>
        <taxon>Hexapoda</taxon>
        <taxon>Insecta</taxon>
        <taxon>Pterygota</taxon>
        <taxon>Neoptera</taxon>
        <taxon>Endopterygota</taxon>
        <taxon>Lepidoptera</taxon>
        <taxon>Glossata</taxon>
        <taxon>Ditrysia</taxon>
        <taxon>Papilionoidea</taxon>
        <taxon>Pieridae</taxon>
        <taxon>Dismorphiinae</taxon>
        <taxon>Leptidea</taxon>
    </lineage>
</organism>
<sequence>MRCINCRIAMQRVQRHLITSLSAQHQTRLSRWINIDQPQLSLDTFICHPCFLLLNTEAGEHERLLGHNMVCLGCGKSVKKIRYHNISMDTLMLPVLLSQNNNCPSSNKYVCHMCWMRAKRQAVHELSQEMTDLASDNNAVNQTVQDVRLPEPSLLPSEQSKPLVRRSDTNLHICQGSIARCKEIEDAEIKMNREELIKQEPDEETEDVDPKPPDYFFDISVQKIAGDVNTDQYPADLDIKQEFWVAIDDEVQHSPESFNVPEHVSNVESYVHTDGLFIKQECTEEIDVEEHKLPGWSAEWHLGTSIQEEAGKNVSRDHNYHCNVFKKAKTNAETCNTYYYRNIPEKQQGLLVEKQIRKMGTEQYRSYKLRKKIQQVTQTPMTESLNDQPSRPLTTAVIATVKAKKPTYRYCVVPKCKNTMKRTPNKIFFLVPRDVERRKRWCRAMRRGDLSPRTGVYCCQDHFDIENDTANYMRYNIMRGHGENVILRLRRGVLPHIFECQS</sequence>
<evidence type="ECO:0000313" key="8">
    <source>
        <dbReference type="Proteomes" id="UP000324832"/>
    </source>
</evidence>
<reference evidence="7 8" key="1">
    <citation type="submission" date="2017-07" db="EMBL/GenBank/DDBJ databases">
        <authorList>
            <person name="Talla V."/>
            <person name="Backstrom N."/>
        </authorList>
    </citation>
    <scope>NUCLEOTIDE SEQUENCE [LARGE SCALE GENOMIC DNA]</scope>
</reference>
<evidence type="ECO:0000256" key="1">
    <source>
        <dbReference type="ARBA" id="ARBA00022723"/>
    </source>
</evidence>
<dbReference type="GO" id="GO:0003677">
    <property type="term" value="F:DNA binding"/>
    <property type="evidence" value="ECO:0007669"/>
    <property type="project" value="UniProtKB-UniRule"/>
</dbReference>
<dbReference type="Proteomes" id="UP000324832">
    <property type="component" value="Unassembled WGS sequence"/>
</dbReference>
<evidence type="ECO:0000259" key="6">
    <source>
        <dbReference type="PROSITE" id="PS50950"/>
    </source>
</evidence>
<keyword evidence="2 5" id="KW-0863">Zinc-finger</keyword>
<accession>A0A5E4QTZ9</accession>
<evidence type="ECO:0000313" key="7">
    <source>
        <dbReference type="EMBL" id="VVD01487.1"/>
    </source>
</evidence>
<feature type="domain" description="THAP-type" evidence="6">
    <location>
        <begin position="405"/>
        <end position="498"/>
    </location>
</feature>
<keyword evidence="3" id="KW-0862">Zinc</keyword>
<dbReference type="PROSITE" id="PS50950">
    <property type="entry name" value="ZF_THAP"/>
    <property type="match status" value="1"/>
</dbReference>
<dbReference type="GO" id="GO:0008270">
    <property type="term" value="F:zinc ion binding"/>
    <property type="evidence" value="ECO:0007669"/>
    <property type="project" value="UniProtKB-KW"/>
</dbReference>
<dbReference type="Pfam" id="PF05485">
    <property type="entry name" value="THAP"/>
    <property type="match status" value="1"/>
</dbReference>
<dbReference type="InterPro" id="IPR006612">
    <property type="entry name" value="THAP_Znf"/>
</dbReference>
<keyword evidence="8" id="KW-1185">Reference proteome</keyword>
<evidence type="ECO:0000256" key="5">
    <source>
        <dbReference type="PROSITE-ProRule" id="PRU00309"/>
    </source>
</evidence>